<proteinExistence type="predicted"/>
<feature type="transmembrane region" description="Helical" evidence="2">
    <location>
        <begin position="147"/>
        <end position="168"/>
    </location>
</feature>
<dbReference type="EMBL" id="BAABGY010000001">
    <property type="protein sequence ID" value="GAA4317287.1"/>
    <property type="molecule type" value="Genomic_DNA"/>
</dbReference>
<protein>
    <submittedName>
        <fullName evidence="3">Uncharacterized protein</fullName>
    </submittedName>
</protein>
<keyword evidence="4" id="KW-1185">Reference proteome</keyword>
<keyword evidence="2" id="KW-0472">Membrane</keyword>
<feature type="compositionally biased region" description="Polar residues" evidence="1">
    <location>
        <begin position="176"/>
        <end position="191"/>
    </location>
</feature>
<feature type="region of interest" description="Disordered" evidence="1">
    <location>
        <begin position="176"/>
        <end position="198"/>
    </location>
</feature>
<gene>
    <name evidence="3" type="ORF">GCM10023184_00870</name>
</gene>
<name>A0ABP8G4F3_9BACT</name>
<evidence type="ECO:0000256" key="1">
    <source>
        <dbReference type="SAM" id="MobiDB-lite"/>
    </source>
</evidence>
<organism evidence="3 4">
    <name type="scientific">Flaviaesturariibacter amylovorans</name>
    <dbReference type="NCBI Taxonomy" id="1084520"/>
    <lineage>
        <taxon>Bacteria</taxon>
        <taxon>Pseudomonadati</taxon>
        <taxon>Bacteroidota</taxon>
        <taxon>Chitinophagia</taxon>
        <taxon>Chitinophagales</taxon>
        <taxon>Chitinophagaceae</taxon>
        <taxon>Flaviaestuariibacter</taxon>
    </lineage>
</organism>
<sequence length="374" mass="39293">MSFNAPLQITRANYEEYFLLYVDDELSAAGRAAVDAFVLLHPDLQEELALLADTKLEPEFLPHLDKEALLAPGIAAAALEEDLLSYIDDELPAAERLRLEALLRTDAGLQAGHAALLATKLDPLETLPCPFKSELYRKAPARRAAFGWWRAAAAVLLFAGAGGAYLLLSGTPERTGNPGNLAQTNNAQTGPKTAAGAPASLEPAVPSKATIAYGSTPAPGQQPATATGQPAAGYNAVAPAIARAEKRKPAGTGTPAQPEAAKLAADALVAANDDAAQETYALRLPGRVSELDAQPALQQQNINSTPVTDAPLAAYTPMNNADSEASTASLNNGRQGSVRSFLRKATRFIERRTGIRTTNEDDQLVVGTVAINLK</sequence>
<evidence type="ECO:0000256" key="2">
    <source>
        <dbReference type="SAM" id="Phobius"/>
    </source>
</evidence>
<evidence type="ECO:0000313" key="4">
    <source>
        <dbReference type="Proteomes" id="UP001501725"/>
    </source>
</evidence>
<keyword evidence="2" id="KW-0812">Transmembrane</keyword>
<evidence type="ECO:0000313" key="3">
    <source>
        <dbReference type="EMBL" id="GAA4317287.1"/>
    </source>
</evidence>
<dbReference type="Proteomes" id="UP001501725">
    <property type="component" value="Unassembled WGS sequence"/>
</dbReference>
<keyword evidence="2" id="KW-1133">Transmembrane helix</keyword>
<accession>A0ABP8G4F3</accession>
<dbReference type="RefSeq" id="WP_345252604.1">
    <property type="nucleotide sequence ID" value="NZ_BAABGY010000001.1"/>
</dbReference>
<comment type="caution">
    <text evidence="3">The sequence shown here is derived from an EMBL/GenBank/DDBJ whole genome shotgun (WGS) entry which is preliminary data.</text>
</comment>
<reference evidence="4" key="1">
    <citation type="journal article" date="2019" name="Int. J. Syst. Evol. Microbiol.">
        <title>The Global Catalogue of Microorganisms (GCM) 10K type strain sequencing project: providing services to taxonomists for standard genome sequencing and annotation.</title>
        <authorList>
            <consortium name="The Broad Institute Genomics Platform"/>
            <consortium name="The Broad Institute Genome Sequencing Center for Infectious Disease"/>
            <person name="Wu L."/>
            <person name="Ma J."/>
        </authorList>
    </citation>
    <scope>NUCLEOTIDE SEQUENCE [LARGE SCALE GENOMIC DNA]</scope>
    <source>
        <strain evidence="4">JCM 17919</strain>
    </source>
</reference>